<keyword evidence="8" id="KW-0949">S-adenosyl-L-methionine</keyword>
<feature type="transmembrane region" description="Helical" evidence="19">
    <location>
        <begin position="130"/>
        <end position="148"/>
    </location>
</feature>
<dbReference type="InterPro" id="IPR014032">
    <property type="entry name" value="Peptidase_A24A_bac"/>
</dbReference>
<keyword evidence="10 18" id="KW-0378">Hydrolase</keyword>
<evidence type="ECO:0000256" key="3">
    <source>
        <dbReference type="ARBA" id="ARBA00022475"/>
    </source>
</evidence>
<evidence type="ECO:0000256" key="4">
    <source>
        <dbReference type="ARBA" id="ARBA00022519"/>
    </source>
</evidence>
<dbReference type="GO" id="GO:0004190">
    <property type="term" value="F:aspartic-type endopeptidase activity"/>
    <property type="evidence" value="ECO:0007669"/>
    <property type="project" value="UniProtKB-EC"/>
</dbReference>
<evidence type="ECO:0000256" key="18">
    <source>
        <dbReference type="RuleBase" id="RU003794"/>
    </source>
</evidence>
<dbReference type="GO" id="GO:0032259">
    <property type="term" value="P:methylation"/>
    <property type="evidence" value="ECO:0007669"/>
    <property type="project" value="UniProtKB-KW"/>
</dbReference>
<keyword evidence="3" id="KW-1003">Cell membrane</keyword>
<evidence type="ECO:0000256" key="17">
    <source>
        <dbReference type="RuleBase" id="RU003793"/>
    </source>
</evidence>
<dbReference type="GO" id="GO:0008168">
    <property type="term" value="F:methyltransferase activity"/>
    <property type="evidence" value="ECO:0007669"/>
    <property type="project" value="UniProtKB-KW"/>
</dbReference>
<evidence type="ECO:0000256" key="2">
    <source>
        <dbReference type="ARBA" id="ARBA00005801"/>
    </source>
</evidence>
<keyword evidence="7 18" id="KW-0808">Transferase</keyword>
<comment type="function">
    <text evidence="18">Plays an essential role in type IV pili and type II pseudopili formation by proteolytically removing the leader sequence from substrate proteins and subsequently monomethylating the alpha-amino group of the newly exposed N-terminal phenylalanine.</text>
</comment>
<feature type="transmembrane region" description="Helical" evidence="19">
    <location>
        <begin position="214"/>
        <end position="247"/>
    </location>
</feature>
<protein>
    <recommendedName>
        <fullName evidence="16 18">Prepilin leader peptidase/N-methyltransferase</fullName>
        <ecNumber evidence="18">2.1.1.-</ecNumber>
        <ecNumber evidence="15 18">3.4.23.43</ecNumber>
    </recommendedName>
</protein>
<comment type="catalytic activity">
    <reaction evidence="14 18">
        <text>Typically cleaves a -Gly-|-Phe- bond to release an N-terminal, basic peptide of 5-8 residues from type IV prepilin, and then N-methylates the new N-terminal amino group, the methyl donor being S-adenosyl-L-methionine.</text>
        <dbReference type="EC" id="3.4.23.43"/>
    </reaction>
</comment>
<dbReference type="GO" id="GO:0006465">
    <property type="term" value="P:signal peptide processing"/>
    <property type="evidence" value="ECO:0007669"/>
    <property type="project" value="TreeGrafter"/>
</dbReference>
<evidence type="ECO:0000256" key="7">
    <source>
        <dbReference type="ARBA" id="ARBA00022679"/>
    </source>
</evidence>
<dbReference type="EC" id="2.1.1.-" evidence="18"/>
<evidence type="ECO:0000259" key="20">
    <source>
        <dbReference type="Pfam" id="PF01478"/>
    </source>
</evidence>
<dbReference type="GO" id="GO:0005886">
    <property type="term" value="C:plasma membrane"/>
    <property type="evidence" value="ECO:0007669"/>
    <property type="project" value="UniProtKB-SubCell"/>
</dbReference>
<dbReference type="InterPro" id="IPR010627">
    <property type="entry name" value="Prepilin_pept_A24_N"/>
</dbReference>
<dbReference type="Proteomes" id="UP000325606">
    <property type="component" value="Chromosome"/>
</dbReference>
<name>A0A5J6LDZ0_9GAMM</name>
<dbReference type="KEGG" id="nik:F5I99_10015"/>
<keyword evidence="9 18" id="KW-0812">Transmembrane</keyword>
<evidence type="ECO:0000256" key="6">
    <source>
        <dbReference type="ARBA" id="ARBA00022670"/>
    </source>
</evidence>
<keyword evidence="4" id="KW-0997">Cell inner membrane</keyword>
<dbReference type="PANTHER" id="PTHR30487:SF0">
    <property type="entry name" value="PREPILIN LEADER PEPTIDASE_N-METHYLTRANSFERASE-RELATED"/>
    <property type="match status" value="1"/>
</dbReference>
<keyword evidence="23" id="KW-1185">Reference proteome</keyword>
<dbReference type="InterPro" id="IPR000045">
    <property type="entry name" value="Prepilin_IV_endopep_pep"/>
</dbReference>
<feature type="domain" description="Prepilin type IV endopeptidase peptidase" evidence="20">
    <location>
        <begin position="134"/>
        <end position="242"/>
    </location>
</feature>
<organism evidence="22 23">
    <name type="scientific">Nitrincola iocasae</name>
    <dbReference type="NCBI Taxonomy" id="2614693"/>
    <lineage>
        <taxon>Bacteria</taxon>
        <taxon>Pseudomonadati</taxon>
        <taxon>Pseudomonadota</taxon>
        <taxon>Gammaproteobacteria</taxon>
        <taxon>Oceanospirillales</taxon>
        <taxon>Oceanospirillaceae</taxon>
        <taxon>Nitrincola</taxon>
    </lineage>
</organism>
<proteinExistence type="inferred from homology"/>
<evidence type="ECO:0000256" key="12">
    <source>
        <dbReference type="ARBA" id="ARBA00023136"/>
    </source>
</evidence>
<evidence type="ECO:0000256" key="8">
    <source>
        <dbReference type="ARBA" id="ARBA00022691"/>
    </source>
</evidence>
<dbReference type="PANTHER" id="PTHR30487">
    <property type="entry name" value="TYPE 4 PREPILIN-LIKE PROTEINS LEADER PEPTIDE-PROCESSING ENZYME"/>
    <property type="match status" value="1"/>
</dbReference>
<keyword evidence="12 19" id="KW-0472">Membrane</keyword>
<dbReference type="PRINTS" id="PR00864">
    <property type="entry name" value="PREPILNPTASE"/>
</dbReference>
<keyword evidence="11 19" id="KW-1133">Transmembrane helix</keyword>
<evidence type="ECO:0000256" key="1">
    <source>
        <dbReference type="ARBA" id="ARBA00004429"/>
    </source>
</evidence>
<gene>
    <name evidence="22" type="ORF">F5I99_10015</name>
</gene>
<feature type="transmembrane region" description="Helical" evidence="19">
    <location>
        <begin position="157"/>
        <end position="174"/>
    </location>
</feature>
<evidence type="ECO:0000256" key="10">
    <source>
        <dbReference type="ARBA" id="ARBA00022801"/>
    </source>
</evidence>
<feature type="transmembrane region" description="Helical" evidence="19">
    <location>
        <begin position="259"/>
        <end position="282"/>
    </location>
</feature>
<feature type="transmembrane region" description="Helical" evidence="19">
    <location>
        <begin position="180"/>
        <end position="202"/>
    </location>
</feature>
<accession>A0A5J6LDZ0</accession>
<comment type="similarity">
    <text evidence="2 17">Belongs to the peptidase A24 family.</text>
</comment>
<evidence type="ECO:0000313" key="23">
    <source>
        <dbReference type="Proteomes" id="UP000325606"/>
    </source>
</evidence>
<comment type="subcellular location">
    <subcellularLocation>
        <location evidence="1">Cell inner membrane</location>
        <topology evidence="1">Multi-pass membrane protein</topology>
    </subcellularLocation>
    <subcellularLocation>
        <location evidence="18">Cell membrane</location>
        <topology evidence="18">Multi-pass membrane protein</topology>
    </subcellularLocation>
</comment>
<reference evidence="22 23" key="1">
    <citation type="submission" date="2019-09" db="EMBL/GenBank/DDBJ databases">
        <title>Nitrincola iocasae sp. nov., a bacterium isolated from the sediment collected at a cold seep field in South China Sea.</title>
        <authorList>
            <person name="Zhang H."/>
            <person name="Wang H."/>
            <person name="Li C."/>
        </authorList>
    </citation>
    <scope>NUCLEOTIDE SEQUENCE [LARGE SCALE GENOMIC DNA]</scope>
    <source>
        <strain evidence="22 23">KXZD1103</strain>
    </source>
</reference>
<feature type="domain" description="Prepilin peptidase A24 N-terminal" evidence="21">
    <location>
        <begin position="20"/>
        <end position="124"/>
    </location>
</feature>
<evidence type="ECO:0000259" key="21">
    <source>
        <dbReference type="Pfam" id="PF06750"/>
    </source>
</evidence>
<dbReference type="AlphaFoldDB" id="A0A5J6LDZ0"/>
<evidence type="ECO:0000256" key="19">
    <source>
        <dbReference type="SAM" id="Phobius"/>
    </source>
</evidence>
<sequence length="284" mass="31424">MLMFELFAAHTWWAVFFALLLALLVGSFLNVVILRLPVMMEREWQAAIAADSTTTKPQDNFNLAVPRSRCNHCGHLIRWYENIPVISWLALRGKCSSCSSVISPRYPLIELLSGLLCAFIAWQYGITLTGLALMLLTWALIALTFIDIDHQLLPDSITLPLLWLGLLLNSFEVFTTLGNAVWGAALGYLALWCVYWAFKLLTGKEGMGYGDFKLLAALGAWGGAISLPMIILFSSVAGVLLAGGMIALRKHQAANPLPFGPYLAIAGWFAILWGEPIMRWYLSS</sequence>
<dbReference type="FunFam" id="1.20.120.1220:FF:000001">
    <property type="entry name" value="Type 4 prepilin-like proteins leader peptide-processing enzyme"/>
    <property type="match status" value="1"/>
</dbReference>
<dbReference type="EC" id="3.4.23.43" evidence="15 18"/>
<evidence type="ECO:0000256" key="11">
    <source>
        <dbReference type="ARBA" id="ARBA00022989"/>
    </source>
</evidence>
<evidence type="ECO:0000256" key="13">
    <source>
        <dbReference type="ARBA" id="ARBA00023268"/>
    </source>
</evidence>
<evidence type="ECO:0000256" key="16">
    <source>
        <dbReference type="ARBA" id="ARBA00071870"/>
    </source>
</evidence>
<feature type="transmembrane region" description="Helical" evidence="19">
    <location>
        <begin position="12"/>
        <end position="34"/>
    </location>
</feature>
<dbReference type="Pfam" id="PF01478">
    <property type="entry name" value="Peptidase_A24"/>
    <property type="match status" value="1"/>
</dbReference>
<evidence type="ECO:0000256" key="14">
    <source>
        <dbReference type="ARBA" id="ARBA00050401"/>
    </source>
</evidence>
<evidence type="ECO:0000256" key="5">
    <source>
        <dbReference type="ARBA" id="ARBA00022603"/>
    </source>
</evidence>
<dbReference type="RefSeq" id="WP_151055611.1">
    <property type="nucleotide sequence ID" value="NZ_CP044222.1"/>
</dbReference>
<evidence type="ECO:0000256" key="9">
    <source>
        <dbReference type="ARBA" id="ARBA00022692"/>
    </source>
</evidence>
<dbReference type="EMBL" id="CP044222">
    <property type="protein sequence ID" value="QEW06810.1"/>
    <property type="molecule type" value="Genomic_DNA"/>
</dbReference>
<dbReference type="Gene3D" id="1.20.120.1220">
    <property type="match status" value="1"/>
</dbReference>
<evidence type="ECO:0000256" key="15">
    <source>
        <dbReference type="ARBA" id="ARBA00067082"/>
    </source>
</evidence>
<keyword evidence="13 18" id="KW-0511">Multifunctional enzyme</keyword>
<evidence type="ECO:0000313" key="22">
    <source>
        <dbReference type="EMBL" id="QEW06810.1"/>
    </source>
</evidence>
<keyword evidence="6 18" id="KW-0645">Protease</keyword>
<dbReference type="Pfam" id="PF06750">
    <property type="entry name" value="A24_N_bact"/>
    <property type="match status" value="1"/>
</dbReference>
<dbReference type="InterPro" id="IPR050882">
    <property type="entry name" value="Prepilin_peptidase/N-MTase"/>
</dbReference>
<keyword evidence="5 18" id="KW-0489">Methyltransferase</keyword>